<comment type="similarity">
    <text evidence="2 7">Belongs to the DedA family.</text>
</comment>
<dbReference type="RefSeq" id="WP_369343116.1">
    <property type="nucleotide sequence ID" value="NZ_CP129675.1"/>
</dbReference>
<dbReference type="Pfam" id="PF09335">
    <property type="entry name" value="VTT_dom"/>
    <property type="match status" value="1"/>
</dbReference>
<feature type="transmembrane region" description="Helical" evidence="7">
    <location>
        <begin position="152"/>
        <end position="173"/>
    </location>
</feature>
<dbReference type="PANTHER" id="PTHR30353">
    <property type="entry name" value="INNER MEMBRANE PROTEIN DEDA-RELATED"/>
    <property type="match status" value="1"/>
</dbReference>
<dbReference type="PANTHER" id="PTHR30353:SF0">
    <property type="entry name" value="TRANSMEMBRANE PROTEIN"/>
    <property type="match status" value="1"/>
</dbReference>
<keyword evidence="3 7" id="KW-1003">Cell membrane</keyword>
<feature type="transmembrane region" description="Helical" evidence="7">
    <location>
        <begin position="34"/>
        <end position="54"/>
    </location>
</feature>
<evidence type="ECO:0000256" key="3">
    <source>
        <dbReference type="ARBA" id="ARBA00022475"/>
    </source>
</evidence>
<sequence length="219" mass="23763">MPSFLSPEFIIATAGPWALAISALIVFAESGLLIGFFLPGDSLVFLLGMVSAATAMPDSSLAHTPIWLICIIVAVCAFIGDQLGYELGKKGRHTQLVQSWATGKNGKRLDRANRFFDNYGAKAIILARFIPILRTFVPFAVGLTLYSYRRFLPANAIGAILWGATVPITGYSLGRIPVIANHVDILCILIILVSILPIIIKGVIAWFSKREVSETTESE</sequence>
<dbReference type="InterPro" id="IPR032816">
    <property type="entry name" value="VTT_dom"/>
</dbReference>
<comment type="subcellular location">
    <subcellularLocation>
        <location evidence="1 7">Cell membrane</location>
        <topology evidence="1 7">Multi-pass membrane protein</topology>
    </subcellularLocation>
</comment>
<evidence type="ECO:0000256" key="4">
    <source>
        <dbReference type="ARBA" id="ARBA00022692"/>
    </source>
</evidence>
<evidence type="ECO:0000256" key="1">
    <source>
        <dbReference type="ARBA" id="ARBA00004651"/>
    </source>
</evidence>
<dbReference type="GO" id="GO:0005886">
    <property type="term" value="C:plasma membrane"/>
    <property type="evidence" value="ECO:0007669"/>
    <property type="project" value="UniProtKB-SubCell"/>
</dbReference>
<evidence type="ECO:0000256" key="6">
    <source>
        <dbReference type="ARBA" id="ARBA00023136"/>
    </source>
</evidence>
<gene>
    <name evidence="9" type="ORF">QN217_10360</name>
</gene>
<feature type="domain" description="VTT" evidence="8">
    <location>
        <begin position="38"/>
        <end position="166"/>
    </location>
</feature>
<feature type="transmembrane region" description="Helical" evidence="7">
    <location>
        <begin position="6"/>
        <end position="27"/>
    </location>
</feature>
<keyword evidence="6 7" id="KW-0472">Membrane</keyword>
<evidence type="ECO:0000256" key="2">
    <source>
        <dbReference type="ARBA" id="ARBA00010792"/>
    </source>
</evidence>
<feature type="transmembrane region" description="Helical" evidence="7">
    <location>
        <begin position="185"/>
        <end position="207"/>
    </location>
</feature>
<keyword evidence="4 7" id="KW-0812">Transmembrane</keyword>
<feature type="transmembrane region" description="Helical" evidence="7">
    <location>
        <begin position="123"/>
        <end position="146"/>
    </location>
</feature>
<dbReference type="InterPro" id="IPR032818">
    <property type="entry name" value="DedA-like"/>
</dbReference>
<keyword evidence="5 7" id="KW-1133">Transmembrane helix</keyword>
<evidence type="ECO:0000313" key="9">
    <source>
        <dbReference type="EMBL" id="XDS46505.1"/>
    </source>
</evidence>
<name>A0AB39UCM5_9BIFI</name>
<evidence type="ECO:0000256" key="5">
    <source>
        <dbReference type="ARBA" id="ARBA00022989"/>
    </source>
</evidence>
<reference evidence="9" key="1">
    <citation type="submission" date="2023-07" db="EMBL/GenBank/DDBJ databases">
        <title>Bifidobacterium aquikefiriaerophilum sp. nov. and Bifidobacterium eccum sp. nov., isolated from water kefir.</title>
        <authorList>
            <person name="Breselge S."/>
            <person name="Bellassi P."/>
            <person name="Barcenilla C."/>
            <person name="Alvarez-Ordonez A."/>
            <person name="Morelli L."/>
            <person name="Cotter P.D."/>
        </authorList>
    </citation>
    <scope>NUCLEOTIDE SEQUENCE</scope>
    <source>
        <strain evidence="9">WK048_4_13</strain>
    </source>
</reference>
<evidence type="ECO:0000256" key="7">
    <source>
        <dbReference type="RuleBase" id="RU367016"/>
    </source>
</evidence>
<feature type="transmembrane region" description="Helical" evidence="7">
    <location>
        <begin position="66"/>
        <end position="85"/>
    </location>
</feature>
<evidence type="ECO:0000259" key="8">
    <source>
        <dbReference type="Pfam" id="PF09335"/>
    </source>
</evidence>
<dbReference type="EMBL" id="CP129675">
    <property type="protein sequence ID" value="XDS46505.1"/>
    <property type="molecule type" value="Genomic_DNA"/>
</dbReference>
<dbReference type="AlphaFoldDB" id="A0AB39UCM5"/>
<organism evidence="9">
    <name type="scientific">Bifidobacterium fermentum</name>
    <dbReference type="NCBI Taxonomy" id="3059035"/>
    <lineage>
        <taxon>Bacteria</taxon>
        <taxon>Bacillati</taxon>
        <taxon>Actinomycetota</taxon>
        <taxon>Actinomycetes</taxon>
        <taxon>Bifidobacteriales</taxon>
        <taxon>Bifidobacteriaceae</taxon>
        <taxon>Bifidobacterium</taxon>
    </lineage>
</organism>
<protein>
    <submittedName>
        <fullName evidence="9">DedA family protein</fullName>
    </submittedName>
</protein>
<accession>A0AB39UCM5</accession>
<proteinExistence type="inferred from homology"/>